<dbReference type="AlphaFoldDB" id="A0A183HUS9"/>
<sequence length="31" mass="3903">MCVFANIDHPIYYFQRFQSLIKILYFFRLNT</sequence>
<proteinExistence type="predicted"/>
<evidence type="ECO:0000313" key="3">
    <source>
        <dbReference type="WBParaSite" id="OFLC_0001124101-mRNA-1"/>
    </source>
</evidence>
<reference evidence="1 2" key="2">
    <citation type="submission" date="2018-11" db="EMBL/GenBank/DDBJ databases">
        <authorList>
            <consortium name="Pathogen Informatics"/>
        </authorList>
    </citation>
    <scope>NUCLEOTIDE SEQUENCE [LARGE SCALE GENOMIC DNA]</scope>
</reference>
<reference evidence="3" key="1">
    <citation type="submission" date="2016-06" db="UniProtKB">
        <authorList>
            <consortium name="WormBaseParasite"/>
        </authorList>
    </citation>
    <scope>IDENTIFICATION</scope>
</reference>
<dbReference type="EMBL" id="UZAJ01015993">
    <property type="protein sequence ID" value="VDO75022.1"/>
    <property type="molecule type" value="Genomic_DNA"/>
</dbReference>
<evidence type="ECO:0000313" key="1">
    <source>
        <dbReference type="EMBL" id="VDO75022.1"/>
    </source>
</evidence>
<evidence type="ECO:0000313" key="2">
    <source>
        <dbReference type="Proteomes" id="UP000267606"/>
    </source>
</evidence>
<dbReference type="WBParaSite" id="OFLC_0001124101-mRNA-1">
    <property type="protein sequence ID" value="OFLC_0001124101-mRNA-1"/>
    <property type="gene ID" value="OFLC_0001124101"/>
</dbReference>
<gene>
    <name evidence="1" type="ORF">OFLC_LOCUS11242</name>
</gene>
<dbReference type="Proteomes" id="UP000267606">
    <property type="component" value="Unassembled WGS sequence"/>
</dbReference>
<organism evidence="3">
    <name type="scientific">Onchocerca flexuosa</name>
    <dbReference type="NCBI Taxonomy" id="387005"/>
    <lineage>
        <taxon>Eukaryota</taxon>
        <taxon>Metazoa</taxon>
        <taxon>Ecdysozoa</taxon>
        <taxon>Nematoda</taxon>
        <taxon>Chromadorea</taxon>
        <taxon>Rhabditida</taxon>
        <taxon>Spirurina</taxon>
        <taxon>Spiruromorpha</taxon>
        <taxon>Filarioidea</taxon>
        <taxon>Onchocercidae</taxon>
        <taxon>Onchocerca</taxon>
    </lineage>
</organism>
<keyword evidence="2" id="KW-1185">Reference proteome</keyword>
<protein>
    <submittedName>
        <fullName evidence="1 3">Uncharacterized protein</fullName>
    </submittedName>
</protein>
<name>A0A183HUS9_9BILA</name>
<accession>A0A183HUS9</accession>